<keyword evidence="1" id="KW-0812">Transmembrane</keyword>
<organism evidence="2 3">
    <name type="scientific">Durusdinium trenchii</name>
    <dbReference type="NCBI Taxonomy" id="1381693"/>
    <lineage>
        <taxon>Eukaryota</taxon>
        <taxon>Sar</taxon>
        <taxon>Alveolata</taxon>
        <taxon>Dinophyceae</taxon>
        <taxon>Suessiales</taxon>
        <taxon>Symbiodiniaceae</taxon>
        <taxon>Durusdinium</taxon>
    </lineage>
</organism>
<keyword evidence="3" id="KW-1185">Reference proteome</keyword>
<keyword evidence="1" id="KW-0472">Membrane</keyword>
<proteinExistence type="predicted"/>
<evidence type="ECO:0000313" key="3">
    <source>
        <dbReference type="Proteomes" id="UP001642484"/>
    </source>
</evidence>
<sequence length="141" mass="14983">MFGRSVLQKSLGGAMDNLTKTDEKKALSTIRLYSWKPADSATQCAGPEPTFSIQDPHSKKPAMRRGLLPALLLAVCLCLAGLCLRRAAAPCEAFTGAARAARPLPAPMEHSSEYDPSLDDLSVEWMGQGSLSARGCGFCIG</sequence>
<name>A0ABP0RAM5_9DINO</name>
<keyword evidence="1" id="KW-1133">Transmembrane helix</keyword>
<dbReference type="EMBL" id="CAXAMN010025639">
    <property type="protein sequence ID" value="CAK9096655.1"/>
    <property type="molecule type" value="Genomic_DNA"/>
</dbReference>
<gene>
    <name evidence="2" type="ORF">CCMP2556_LOCUS45947</name>
</gene>
<evidence type="ECO:0000313" key="2">
    <source>
        <dbReference type="EMBL" id="CAK9096655.1"/>
    </source>
</evidence>
<evidence type="ECO:0000256" key="1">
    <source>
        <dbReference type="SAM" id="Phobius"/>
    </source>
</evidence>
<comment type="caution">
    <text evidence="2">The sequence shown here is derived from an EMBL/GenBank/DDBJ whole genome shotgun (WGS) entry which is preliminary data.</text>
</comment>
<accession>A0ABP0RAM5</accession>
<feature type="transmembrane region" description="Helical" evidence="1">
    <location>
        <begin position="67"/>
        <end position="88"/>
    </location>
</feature>
<dbReference type="Proteomes" id="UP001642484">
    <property type="component" value="Unassembled WGS sequence"/>
</dbReference>
<protein>
    <submittedName>
        <fullName evidence="2">Uncharacterized protein</fullName>
    </submittedName>
</protein>
<reference evidence="2 3" key="1">
    <citation type="submission" date="2024-02" db="EMBL/GenBank/DDBJ databases">
        <authorList>
            <person name="Chen Y."/>
            <person name="Shah S."/>
            <person name="Dougan E. K."/>
            <person name="Thang M."/>
            <person name="Chan C."/>
        </authorList>
    </citation>
    <scope>NUCLEOTIDE SEQUENCE [LARGE SCALE GENOMIC DNA]</scope>
</reference>